<dbReference type="PANTHER" id="PTHR34205">
    <property type="entry name" value="TRANSMEMBRANE PROTEIN"/>
    <property type="match status" value="1"/>
</dbReference>
<dbReference type="EMBL" id="CAICTM010001915">
    <property type="protein sequence ID" value="CAB9526955.1"/>
    <property type="molecule type" value="Genomic_DNA"/>
</dbReference>
<dbReference type="AlphaFoldDB" id="A0A9N8EY98"/>
<proteinExistence type="predicted"/>
<comment type="caution">
    <text evidence="1">The sequence shown here is derived from an EMBL/GenBank/DDBJ whole genome shotgun (WGS) entry which is preliminary data.</text>
</comment>
<gene>
    <name evidence="1" type="ORF">SEMRO_1917_G305300.1</name>
</gene>
<evidence type="ECO:0000313" key="2">
    <source>
        <dbReference type="Proteomes" id="UP001153069"/>
    </source>
</evidence>
<dbReference type="Proteomes" id="UP001153069">
    <property type="component" value="Unassembled WGS sequence"/>
</dbReference>
<dbReference type="Pfam" id="PF06127">
    <property type="entry name" value="Mpo1-like"/>
    <property type="match status" value="1"/>
</dbReference>
<reference evidence="1" key="1">
    <citation type="submission" date="2020-06" db="EMBL/GenBank/DDBJ databases">
        <authorList>
            <consortium name="Plant Systems Biology data submission"/>
        </authorList>
    </citation>
    <scope>NUCLEOTIDE SEQUENCE</scope>
    <source>
        <strain evidence="1">D6</strain>
    </source>
</reference>
<name>A0A9N8EY98_9STRA</name>
<dbReference type="OrthoDB" id="61815at2759"/>
<protein>
    <submittedName>
        <fullName evidence="1">Uncharacterized protein</fullName>
    </submittedName>
</protein>
<keyword evidence="2" id="KW-1185">Reference proteome</keyword>
<dbReference type="PANTHER" id="PTHR34205:SF2">
    <property type="entry name" value="DUF962 DOMAIN-CONTAINING PROTEIN"/>
    <property type="match status" value="1"/>
</dbReference>
<dbReference type="InterPro" id="IPR009305">
    <property type="entry name" value="Mpo1-like"/>
</dbReference>
<sequence length="191" mass="21601">MKKQNNQSIFFVPWAVAAVALGVAVSVHGKLGVTILDRPRDVESKPYTDLSSFYDHYLKEHRDPTCRVLHVIGTSLVILTALLRHTQVVAHLSIGVAGGLFLCEYLSPLPNGLIEFAAVFIIAALSGSLLQPQEKFPWQLLVMGYLPAWIGHFFFEDNRPATFIYPTYSLLCDFRMWYQMIKGDLSWSERI</sequence>
<organism evidence="1 2">
    <name type="scientific">Seminavis robusta</name>
    <dbReference type="NCBI Taxonomy" id="568900"/>
    <lineage>
        <taxon>Eukaryota</taxon>
        <taxon>Sar</taxon>
        <taxon>Stramenopiles</taxon>
        <taxon>Ochrophyta</taxon>
        <taxon>Bacillariophyta</taxon>
        <taxon>Bacillariophyceae</taxon>
        <taxon>Bacillariophycidae</taxon>
        <taxon>Naviculales</taxon>
        <taxon>Naviculaceae</taxon>
        <taxon>Seminavis</taxon>
    </lineage>
</organism>
<accession>A0A9N8EY98</accession>
<evidence type="ECO:0000313" key="1">
    <source>
        <dbReference type="EMBL" id="CAB9526955.1"/>
    </source>
</evidence>